<accession>A0ABQ9K8V9</accession>
<protein>
    <submittedName>
        <fullName evidence="1">Uncharacterized protein</fullName>
    </submittedName>
</protein>
<proteinExistence type="predicted"/>
<keyword evidence="2" id="KW-1185">Reference proteome</keyword>
<gene>
    <name evidence="1" type="ORF">NQ317_010728</name>
</gene>
<evidence type="ECO:0000313" key="2">
    <source>
        <dbReference type="Proteomes" id="UP001162164"/>
    </source>
</evidence>
<organism evidence="1 2">
    <name type="scientific">Molorchus minor</name>
    <dbReference type="NCBI Taxonomy" id="1323400"/>
    <lineage>
        <taxon>Eukaryota</taxon>
        <taxon>Metazoa</taxon>
        <taxon>Ecdysozoa</taxon>
        <taxon>Arthropoda</taxon>
        <taxon>Hexapoda</taxon>
        <taxon>Insecta</taxon>
        <taxon>Pterygota</taxon>
        <taxon>Neoptera</taxon>
        <taxon>Endopterygota</taxon>
        <taxon>Coleoptera</taxon>
        <taxon>Polyphaga</taxon>
        <taxon>Cucujiformia</taxon>
        <taxon>Chrysomeloidea</taxon>
        <taxon>Cerambycidae</taxon>
        <taxon>Lamiinae</taxon>
        <taxon>Monochamini</taxon>
        <taxon>Molorchus</taxon>
    </lineage>
</organism>
<name>A0ABQ9K8V9_9CUCU</name>
<comment type="caution">
    <text evidence="1">The sequence shown here is derived from an EMBL/GenBank/DDBJ whole genome shotgun (WGS) entry which is preliminary data.</text>
</comment>
<evidence type="ECO:0000313" key="1">
    <source>
        <dbReference type="EMBL" id="KAJ8985970.1"/>
    </source>
</evidence>
<dbReference type="Proteomes" id="UP001162164">
    <property type="component" value="Unassembled WGS sequence"/>
</dbReference>
<reference evidence="1" key="1">
    <citation type="journal article" date="2023" name="Insect Mol. Biol.">
        <title>Genome sequencing provides insights into the evolution of gene families encoding plant cell wall-degrading enzymes in longhorned beetles.</title>
        <authorList>
            <person name="Shin N.R."/>
            <person name="Okamura Y."/>
            <person name="Kirsch R."/>
            <person name="Pauchet Y."/>
        </authorList>
    </citation>
    <scope>NUCLEOTIDE SEQUENCE</scope>
    <source>
        <strain evidence="1">MMC_N1</strain>
    </source>
</reference>
<dbReference type="EMBL" id="JAPWTJ010000005">
    <property type="protein sequence ID" value="KAJ8985970.1"/>
    <property type="molecule type" value="Genomic_DNA"/>
</dbReference>
<sequence length="104" mass="11346">MAGYKTSLSISCFLKKCINRVSPEASSCAEGSQCVALSECNLKDASFIIYPCHCGLNLYCCPSEAVRDTGITNLLSRKRELFPLNCGPQSVQIWILGLSKHANQ</sequence>